<comment type="similarity">
    <text evidence="1">Belongs to the TRAFAC class TrmE-Era-EngA-EngB-Septin-like GTPase superfamily. AIG1/Toc34/Toc159-like paraseptin GTPase family. IAN subfamily.</text>
</comment>
<dbReference type="GO" id="GO:0005525">
    <property type="term" value="F:GTP binding"/>
    <property type="evidence" value="ECO:0007669"/>
    <property type="project" value="UniProtKB-KW"/>
</dbReference>
<sequence>MANRKGRLQTLHRSNSMERPPVMGGLRIVLLGKSLSENCEVGNIMLGEAMFDSEAPPDQVQRRRRMHKTVINVPHLLQRHLSDHQITQTVRECVNLSYPGPHVVVLLLKHDQCSREDQQHVEKVLHSFSERVYKHTMVLTTQEPDSIVSDVLKEIIKKCFNNHYNLKQSSSSAGLREKLENFAQNNSKHYLACDEFEGSEISRTKQVTEEGES</sequence>
<dbReference type="PANTHER" id="PTHR10903">
    <property type="entry name" value="GTPASE, IMAP FAMILY MEMBER-RELATED"/>
    <property type="match status" value="1"/>
</dbReference>
<name>A0AA88QBC8_9TELE</name>
<dbReference type="PANTHER" id="PTHR10903:SF170">
    <property type="entry name" value="GTPASE IMAP FAMILY MEMBER 7"/>
    <property type="match status" value="1"/>
</dbReference>
<evidence type="ECO:0000256" key="2">
    <source>
        <dbReference type="ARBA" id="ARBA00022741"/>
    </source>
</evidence>
<feature type="domain" description="AIG1-type G" evidence="4">
    <location>
        <begin position="26"/>
        <end position="162"/>
    </location>
</feature>
<protein>
    <recommendedName>
        <fullName evidence="4">AIG1-type G domain-containing protein</fullName>
    </recommendedName>
</protein>
<organism evidence="5 6">
    <name type="scientific">Cirrhinus molitorella</name>
    <name type="common">mud carp</name>
    <dbReference type="NCBI Taxonomy" id="172907"/>
    <lineage>
        <taxon>Eukaryota</taxon>
        <taxon>Metazoa</taxon>
        <taxon>Chordata</taxon>
        <taxon>Craniata</taxon>
        <taxon>Vertebrata</taxon>
        <taxon>Euteleostomi</taxon>
        <taxon>Actinopterygii</taxon>
        <taxon>Neopterygii</taxon>
        <taxon>Teleostei</taxon>
        <taxon>Ostariophysi</taxon>
        <taxon>Cypriniformes</taxon>
        <taxon>Cyprinidae</taxon>
        <taxon>Labeoninae</taxon>
        <taxon>Labeonini</taxon>
        <taxon>Cirrhinus</taxon>
    </lineage>
</organism>
<dbReference type="InterPro" id="IPR006703">
    <property type="entry name" value="G_AIG1"/>
</dbReference>
<keyword evidence="3" id="KW-0342">GTP-binding</keyword>
<evidence type="ECO:0000313" key="5">
    <source>
        <dbReference type="EMBL" id="KAK2916986.1"/>
    </source>
</evidence>
<comment type="caution">
    <text evidence="5">The sequence shown here is derived from an EMBL/GenBank/DDBJ whole genome shotgun (WGS) entry which is preliminary data.</text>
</comment>
<dbReference type="Pfam" id="PF04548">
    <property type="entry name" value="AIG1"/>
    <property type="match status" value="1"/>
</dbReference>
<reference evidence="5" key="1">
    <citation type="submission" date="2023-08" db="EMBL/GenBank/DDBJ databases">
        <title>Chromosome-level Genome Assembly of mud carp (Cirrhinus molitorella).</title>
        <authorList>
            <person name="Liu H."/>
        </authorList>
    </citation>
    <scope>NUCLEOTIDE SEQUENCE</scope>
    <source>
        <strain evidence="5">Prfri</strain>
        <tissue evidence="5">Muscle</tissue>
    </source>
</reference>
<dbReference type="InterPro" id="IPR045058">
    <property type="entry name" value="GIMA/IAN/Toc"/>
</dbReference>
<evidence type="ECO:0000256" key="1">
    <source>
        <dbReference type="ARBA" id="ARBA00008535"/>
    </source>
</evidence>
<dbReference type="InterPro" id="IPR027417">
    <property type="entry name" value="P-loop_NTPase"/>
</dbReference>
<proteinExistence type="inferred from homology"/>
<dbReference type="AlphaFoldDB" id="A0AA88QBC8"/>
<evidence type="ECO:0000256" key="3">
    <source>
        <dbReference type="ARBA" id="ARBA00023134"/>
    </source>
</evidence>
<accession>A0AA88QBC8</accession>
<keyword evidence="2" id="KW-0547">Nucleotide-binding</keyword>
<dbReference type="EMBL" id="JAUYZG010000001">
    <property type="protein sequence ID" value="KAK2916986.1"/>
    <property type="molecule type" value="Genomic_DNA"/>
</dbReference>
<gene>
    <name evidence="5" type="ORF">Q8A67_001360</name>
</gene>
<evidence type="ECO:0000313" key="6">
    <source>
        <dbReference type="Proteomes" id="UP001187343"/>
    </source>
</evidence>
<evidence type="ECO:0000259" key="4">
    <source>
        <dbReference type="Pfam" id="PF04548"/>
    </source>
</evidence>
<dbReference type="Gene3D" id="3.40.50.300">
    <property type="entry name" value="P-loop containing nucleotide triphosphate hydrolases"/>
    <property type="match status" value="1"/>
</dbReference>
<keyword evidence="6" id="KW-1185">Reference proteome</keyword>
<dbReference type="Proteomes" id="UP001187343">
    <property type="component" value="Unassembled WGS sequence"/>
</dbReference>